<comment type="caution">
    <text evidence="2">The sequence shown here is derived from an EMBL/GenBank/DDBJ whole genome shotgun (WGS) entry which is preliminary data.</text>
</comment>
<sequence length="47" mass="5307">MLQYLKGGIALGTFLAFIWYIFIGFMLYGIIRLAVKHGIADSNKDNL</sequence>
<dbReference type="HOGENOM" id="CLU_3167585_0_0_9"/>
<dbReference type="AlphaFoldDB" id="F0EIG7"/>
<keyword evidence="1" id="KW-1133">Transmembrane helix</keyword>
<keyword evidence="1" id="KW-0812">Transmembrane</keyword>
<dbReference type="Proteomes" id="UP000004835">
    <property type="component" value="Unassembled WGS sequence"/>
</dbReference>
<reference evidence="2 3" key="1">
    <citation type="submission" date="2011-01" db="EMBL/GenBank/DDBJ databases">
        <authorList>
            <person name="Muzny D."/>
            <person name="Qin X."/>
            <person name="Deng J."/>
            <person name="Jiang H."/>
            <person name="Liu Y."/>
            <person name="Qu J."/>
            <person name="Song X.-Z."/>
            <person name="Zhang L."/>
            <person name="Thornton R."/>
            <person name="Coyle M."/>
            <person name="Francisco L."/>
            <person name="Jackson L."/>
            <person name="Javaid M."/>
            <person name="Korchina V."/>
            <person name="Kovar C."/>
            <person name="Mata R."/>
            <person name="Mathew T."/>
            <person name="Ngo R."/>
            <person name="Nguyen L."/>
            <person name="Nguyen N."/>
            <person name="Okwuonu G."/>
            <person name="Ongeri F."/>
            <person name="Pham C."/>
            <person name="Simmons D."/>
            <person name="Wilczek-Boney K."/>
            <person name="Hale W."/>
            <person name="Jakkamsetti A."/>
            <person name="Pham P."/>
            <person name="Ruth R."/>
            <person name="San Lucas F."/>
            <person name="Warren J."/>
            <person name="Zhang J."/>
            <person name="Zhao Z."/>
            <person name="Zhou C."/>
            <person name="Zhu D."/>
            <person name="Lee S."/>
            <person name="Bess C."/>
            <person name="Blankenburg K."/>
            <person name="Forbes L."/>
            <person name="Fu Q."/>
            <person name="Gubbala S."/>
            <person name="Hirani K."/>
            <person name="Jayaseelan J.C."/>
            <person name="Lara F."/>
            <person name="Munidasa M."/>
            <person name="Palculict T."/>
            <person name="Patil S."/>
            <person name="Pu L.-L."/>
            <person name="Saada N."/>
            <person name="Tang L."/>
            <person name="Weissenberger G."/>
            <person name="Zhu Y."/>
            <person name="Hemphill L."/>
            <person name="Shang Y."/>
            <person name="Youmans B."/>
            <person name="Ayvaz T."/>
            <person name="Ross M."/>
            <person name="Santibanez J."/>
            <person name="Aqrawi P."/>
            <person name="Gross S."/>
            <person name="Joshi V."/>
            <person name="Fowler G."/>
            <person name="Nazareth L."/>
            <person name="Reid J."/>
            <person name="Worley K."/>
            <person name="Petrosino J."/>
            <person name="Highlander S."/>
            <person name="Gibbs R."/>
        </authorList>
    </citation>
    <scope>NUCLEOTIDE SEQUENCE [LARGE SCALE GENOMIC DNA]</scope>
    <source>
        <strain evidence="2 3">ATCC 12755</strain>
    </source>
</reference>
<name>F0EIG7_ENTCA</name>
<dbReference type="EMBL" id="AEWT01000010">
    <property type="protein sequence ID" value="EGC69867.1"/>
    <property type="molecule type" value="Genomic_DNA"/>
</dbReference>
<evidence type="ECO:0000256" key="1">
    <source>
        <dbReference type="SAM" id="Phobius"/>
    </source>
</evidence>
<gene>
    <name evidence="2" type="ORF">HMPREF9087_1255</name>
</gene>
<feature type="transmembrane region" description="Helical" evidence="1">
    <location>
        <begin position="12"/>
        <end position="35"/>
    </location>
</feature>
<keyword evidence="1" id="KW-0472">Membrane</keyword>
<evidence type="ECO:0000313" key="2">
    <source>
        <dbReference type="EMBL" id="EGC69867.1"/>
    </source>
</evidence>
<protein>
    <submittedName>
        <fullName evidence="2">Uncharacterized protein</fullName>
    </submittedName>
</protein>
<organism evidence="2 3">
    <name type="scientific">Enterococcus casseliflavus ATCC 12755</name>
    <dbReference type="NCBI Taxonomy" id="888066"/>
    <lineage>
        <taxon>Bacteria</taxon>
        <taxon>Bacillati</taxon>
        <taxon>Bacillota</taxon>
        <taxon>Bacilli</taxon>
        <taxon>Lactobacillales</taxon>
        <taxon>Enterococcaceae</taxon>
        <taxon>Enterococcus</taxon>
    </lineage>
</organism>
<proteinExistence type="predicted"/>
<accession>F0EIG7</accession>
<evidence type="ECO:0000313" key="3">
    <source>
        <dbReference type="Proteomes" id="UP000004835"/>
    </source>
</evidence>